<dbReference type="EMBL" id="FUYC01000003">
    <property type="protein sequence ID" value="SKA78226.1"/>
    <property type="molecule type" value="Genomic_DNA"/>
</dbReference>
<sequence>MLPKYPALNPYEVDVWQAAHVHDEFQMISREHLAHEVGDIAVNAIRQAGESFNFRCPLDGEYKIGANWAETH</sequence>
<gene>
    <name evidence="1" type="ORF">SAMN02745704_01102</name>
</gene>
<dbReference type="STRING" id="1121449.SAMN02745704_01102"/>
<dbReference type="Gene3D" id="3.30.70.370">
    <property type="match status" value="1"/>
</dbReference>
<reference evidence="1 2" key="1">
    <citation type="submission" date="2017-02" db="EMBL/GenBank/DDBJ databases">
        <authorList>
            <person name="Peterson S.W."/>
        </authorList>
    </citation>
    <scope>NUCLEOTIDE SEQUENCE [LARGE SCALE GENOMIC DNA]</scope>
    <source>
        <strain evidence="1 2">DSM 16080</strain>
    </source>
</reference>
<evidence type="ECO:0000313" key="2">
    <source>
        <dbReference type="Proteomes" id="UP000190027"/>
    </source>
</evidence>
<proteinExistence type="predicted"/>
<dbReference type="Proteomes" id="UP000190027">
    <property type="component" value="Unassembled WGS sequence"/>
</dbReference>
<dbReference type="SUPFAM" id="SSF56672">
    <property type="entry name" value="DNA/RNA polymerases"/>
    <property type="match status" value="1"/>
</dbReference>
<dbReference type="AlphaFoldDB" id="A0A1T4WLJ6"/>
<name>A0A1T4WLJ6_9BACT</name>
<protein>
    <submittedName>
        <fullName evidence="1">Uncharacterized protein</fullName>
    </submittedName>
</protein>
<organism evidence="1 2">
    <name type="scientific">Paucidesulfovibrio gracilis DSM 16080</name>
    <dbReference type="NCBI Taxonomy" id="1121449"/>
    <lineage>
        <taxon>Bacteria</taxon>
        <taxon>Pseudomonadati</taxon>
        <taxon>Thermodesulfobacteriota</taxon>
        <taxon>Desulfovibrionia</taxon>
        <taxon>Desulfovibrionales</taxon>
        <taxon>Desulfovibrionaceae</taxon>
        <taxon>Paucidesulfovibrio</taxon>
    </lineage>
</organism>
<evidence type="ECO:0000313" key="1">
    <source>
        <dbReference type="EMBL" id="SKA78226.1"/>
    </source>
</evidence>
<accession>A0A1T4WLJ6</accession>
<dbReference type="InterPro" id="IPR043502">
    <property type="entry name" value="DNA/RNA_pol_sf"/>
</dbReference>
<keyword evidence="2" id="KW-1185">Reference proteome</keyword>